<comment type="caution">
    <text evidence="1">The sequence shown here is derived from an EMBL/GenBank/DDBJ whole genome shotgun (WGS) entry which is preliminary data.</text>
</comment>
<protein>
    <recommendedName>
        <fullName evidence="3">WD40 repeat domain-containing protein</fullName>
    </recommendedName>
</protein>
<dbReference type="OrthoDB" id="1007317at2"/>
<dbReference type="InterPro" id="IPR045383">
    <property type="entry name" value="DUF6528"/>
</dbReference>
<gene>
    <name evidence="1" type="ORF">DLM86_01270</name>
</gene>
<keyword evidence="2" id="KW-1185">Reference proteome</keyword>
<evidence type="ECO:0000313" key="1">
    <source>
        <dbReference type="EMBL" id="PYI57104.1"/>
    </source>
</evidence>
<dbReference type="RefSeq" id="WP_110838144.1">
    <property type="nucleotide sequence ID" value="NZ_QJVJ01000001.1"/>
</dbReference>
<evidence type="ECO:0000313" key="2">
    <source>
        <dbReference type="Proteomes" id="UP000247476"/>
    </source>
</evidence>
<dbReference type="Pfam" id="PF20138">
    <property type="entry name" value="DUF6528"/>
    <property type="match status" value="1"/>
</dbReference>
<evidence type="ECO:0008006" key="3">
    <source>
        <dbReference type="Google" id="ProtNLM"/>
    </source>
</evidence>
<organism evidence="1 2">
    <name type="scientific">Paenibacillus flagellatus</name>
    <dbReference type="NCBI Taxonomy" id="2211139"/>
    <lineage>
        <taxon>Bacteria</taxon>
        <taxon>Bacillati</taxon>
        <taxon>Bacillota</taxon>
        <taxon>Bacilli</taxon>
        <taxon>Bacillales</taxon>
        <taxon>Paenibacillaceae</taxon>
        <taxon>Paenibacillus</taxon>
    </lineage>
</organism>
<accession>A0A2V5KFC2</accession>
<proteinExistence type="predicted"/>
<dbReference type="AlphaFoldDB" id="A0A2V5KFC2"/>
<dbReference type="Proteomes" id="UP000247476">
    <property type="component" value="Unassembled WGS sequence"/>
</dbReference>
<name>A0A2V5KFC2_9BACL</name>
<sequence length="333" mass="35378">MKRRSAAIGWIGAFLAIAAAVAVWYGMYGRPSAADMPCCYAAVTDQGTHRIIVLDTDAADWNDERAVRWAWSPNDVPGFEKLKHAWGLPTDAKPRYDGESGAVRVAVTDSRGLAAIVSYPDGGKVWAADAGGNPHSAELLPNGNIAVAASTGGWVRVYASSQGDTVTTYAEYGLASAHGVQWDPKLGVLWALGGDSLVALKVSGTDAAPELAEVRKVALPTKHGHDLQPVYGDADRLWVTTGSKVYQFVKSANAFDDAFPGHEAISRVGVKGIGSFASGLVVETVPDVAKSPAGVCKRNTWCTETVDLFRPDGTRTIEGGAIYKVRVWNADYQ</sequence>
<dbReference type="EMBL" id="QJVJ01000001">
    <property type="protein sequence ID" value="PYI57104.1"/>
    <property type="molecule type" value="Genomic_DNA"/>
</dbReference>
<dbReference type="SUPFAM" id="SSF75011">
    <property type="entry name" value="3-carboxy-cis,cis-mucoante lactonizing enzyme"/>
    <property type="match status" value="1"/>
</dbReference>
<reference evidence="1 2" key="1">
    <citation type="submission" date="2018-05" db="EMBL/GenBank/DDBJ databases">
        <title>Paenibacillus flagellatus sp. nov., isolated from selenium mineral soil.</title>
        <authorList>
            <person name="Dai X."/>
        </authorList>
    </citation>
    <scope>NUCLEOTIDE SEQUENCE [LARGE SCALE GENOMIC DNA]</scope>
    <source>
        <strain evidence="1 2">DXL2</strain>
    </source>
</reference>